<reference evidence="3 4" key="1">
    <citation type="submission" date="2024-04" db="EMBL/GenBank/DDBJ databases">
        <title>draft genome sequnece of Paenibacillus filicis.</title>
        <authorList>
            <person name="Kim D.-U."/>
        </authorList>
    </citation>
    <scope>NUCLEOTIDE SEQUENCE [LARGE SCALE GENOMIC DNA]</scope>
    <source>
        <strain evidence="3 4">KACC14197</strain>
    </source>
</reference>
<accession>A0ABU9DKH8</accession>
<sequence length="263" mass="30423">MAYEQFSYVYDRLMEDMPYDEWLEFARQCWHKQGEPRTVVDLGCGTGSLSVPLVQLGYEVTGIDLSEDMLAIARHKADEAARLEPGKQGGSLLLLQQDIREWSLGRQTDAVVSFCDCFNYLLEPEELVAAFRHTFEALAPGGIFMFDMHTPHQLRSYAEAQPFLLNEDDVAYIWTCEFDEERCEIEHALTVFAKEVERPGREEREERFYRVDETHVQRAYPPAFIEQELRNAGFADVSVYADFTWMSLAEDTERAFFVAVKPK</sequence>
<dbReference type="Proteomes" id="UP001469365">
    <property type="component" value="Unassembled WGS sequence"/>
</dbReference>
<organism evidence="3 4">
    <name type="scientific">Paenibacillus filicis</name>
    <dbReference type="NCBI Taxonomy" id="669464"/>
    <lineage>
        <taxon>Bacteria</taxon>
        <taxon>Bacillati</taxon>
        <taxon>Bacillota</taxon>
        <taxon>Bacilli</taxon>
        <taxon>Bacillales</taxon>
        <taxon>Paenibacillaceae</taxon>
        <taxon>Paenibacillus</taxon>
    </lineage>
</organism>
<dbReference type="EMBL" id="JBBPCC010000009">
    <property type="protein sequence ID" value="MEK8129370.1"/>
    <property type="molecule type" value="Genomic_DNA"/>
</dbReference>
<dbReference type="InterPro" id="IPR029063">
    <property type="entry name" value="SAM-dependent_MTases_sf"/>
</dbReference>
<evidence type="ECO:0000259" key="2">
    <source>
        <dbReference type="Pfam" id="PF13649"/>
    </source>
</evidence>
<dbReference type="GO" id="GO:0008168">
    <property type="term" value="F:methyltransferase activity"/>
    <property type="evidence" value="ECO:0007669"/>
    <property type="project" value="UniProtKB-KW"/>
</dbReference>
<dbReference type="SUPFAM" id="SSF53335">
    <property type="entry name" value="S-adenosyl-L-methionine-dependent methyltransferases"/>
    <property type="match status" value="1"/>
</dbReference>
<dbReference type="GO" id="GO:0032259">
    <property type="term" value="P:methylation"/>
    <property type="evidence" value="ECO:0007669"/>
    <property type="project" value="UniProtKB-KW"/>
</dbReference>
<dbReference type="PANTHER" id="PTHR43861">
    <property type="entry name" value="TRANS-ACONITATE 2-METHYLTRANSFERASE-RELATED"/>
    <property type="match status" value="1"/>
</dbReference>
<keyword evidence="4" id="KW-1185">Reference proteome</keyword>
<protein>
    <submittedName>
        <fullName evidence="3">Class I SAM-dependent methyltransferase</fullName>
        <ecNumber evidence="3">2.1.1.-</ecNumber>
    </submittedName>
</protein>
<dbReference type="InterPro" id="IPR041698">
    <property type="entry name" value="Methyltransf_25"/>
</dbReference>
<dbReference type="CDD" id="cd02440">
    <property type="entry name" value="AdoMet_MTases"/>
    <property type="match status" value="1"/>
</dbReference>
<keyword evidence="1 3" id="KW-0808">Transferase</keyword>
<dbReference type="RefSeq" id="WP_341416467.1">
    <property type="nucleotide sequence ID" value="NZ_JBBPCC010000009.1"/>
</dbReference>
<dbReference type="Pfam" id="PF13649">
    <property type="entry name" value="Methyltransf_25"/>
    <property type="match status" value="1"/>
</dbReference>
<dbReference type="EC" id="2.1.1.-" evidence="3"/>
<dbReference type="Gene3D" id="3.40.50.150">
    <property type="entry name" value="Vaccinia Virus protein VP39"/>
    <property type="match status" value="1"/>
</dbReference>
<keyword evidence="3" id="KW-0489">Methyltransferase</keyword>
<proteinExistence type="predicted"/>
<evidence type="ECO:0000313" key="3">
    <source>
        <dbReference type="EMBL" id="MEK8129370.1"/>
    </source>
</evidence>
<gene>
    <name evidence="3" type="ORF">WMW72_15800</name>
</gene>
<evidence type="ECO:0000256" key="1">
    <source>
        <dbReference type="ARBA" id="ARBA00022679"/>
    </source>
</evidence>
<evidence type="ECO:0000313" key="4">
    <source>
        <dbReference type="Proteomes" id="UP001469365"/>
    </source>
</evidence>
<dbReference type="Gene3D" id="2.20.25.110">
    <property type="entry name" value="S-adenosyl-L-methionine-dependent methyltransferases"/>
    <property type="match status" value="1"/>
</dbReference>
<name>A0ABU9DKH8_9BACL</name>
<comment type="caution">
    <text evidence="3">The sequence shown here is derived from an EMBL/GenBank/DDBJ whole genome shotgun (WGS) entry which is preliminary data.</text>
</comment>
<feature type="domain" description="Methyltransferase" evidence="2">
    <location>
        <begin position="39"/>
        <end position="142"/>
    </location>
</feature>